<reference evidence="2 3" key="1">
    <citation type="journal article" date="2019" name="Commun. Biol.">
        <title>The bagworm genome reveals a unique fibroin gene that provides high tensile strength.</title>
        <authorList>
            <person name="Kono N."/>
            <person name="Nakamura H."/>
            <person name="Ohtoshi R."/>
            <person name="Tomita M."/>
            <person name="Numata K."/>
            <person name="Arakawa K."/>
        </authorList>
    </citation>
    <scope>NUCLEOTIDE SEQUENCE [LARGE SCALE GENOMIC DNA]</scope>
</reference>
<accession>A0A4C1UPP0</accession>
<evidence type="ECO:0000313" key="2">
    <source>
        <dbReference type="EMBL" id="GBP28180.1"/>
    </source>
</evidence>
<feature type="region of interest" description="Disordered" evidence="1">
    <location>
        <begin position="87"/>
        <end position="113"/>
    </location>
</feature>
<evidence type="ECO:0000313" key="3">
    <source>
        <dbReference type="Proteomes" id="UP000299102"/>
    </source>
</evidence>
<keyword evidence="3" id="KW-1185">Reference proteome</keyword>
<protein>
    <submittedName>
        <fullName evidence="2">Uncharacterized protein</fullName>
    </submittedName>
</protein>
<name>A0A4C1UPP0_EUMVA</name>
<organism evidence="2 3">
    <name type="scientific">Eumeta variegata</name>
    <name type="common">Bagworm moth</name>
    <name type="synonym">Eumeta japonica</name>
    <dbReference type="NCBI Taxonomy" id="151549"/>
    <lineage>
        <taxon>Eukaryota</taxon>
        <taxon>Metazoa</taxon>
        <taxon>Ecdysozoa</taxon>
        <taxon>Arthropoda</taxon>
        <taxon>Hexapoda</taxon>
        <taxon>Insecta</taxon>
        <taxon>Pterygota</taxon>
        <taxon>Neoptera</taxon>
        <taxon>Endopterygota</taxon>
        <taxon>Lepidoptera</taxon>
        <taxon>Glossata</taxon>
        <taxon>Ditrysia</taxon>
        <taxon>Tineoidea</taxon>
        <taxon>Psychidae</taxon>
        <taxon>Oiketicinae</taxon>
        <taxon>Eumeta</taxon>
    </lineage>
</organism>
<sequence length="120" mass="13335">MDSRYTSKDDEVWRGLTETAPTAAGRAGRARAGGLARVSLGGFRRPSRIESDGNNTLIPVIKISFRTSLIYLFLFYVHDIFKCNRGAKWTTETGPSPPERNAGPARARRGGRPDRWLTLV</sequence>
<dbReference type="Proteomes" id="UP000299102">
    <property type="component" value="Unassembled WGS sequence"/>
</dbReference>
<dbReference type="EMBL" id="BGZK01000203">
    <property type="protein sequence ID" value="GBP28180.1"/>
    <property type="molecule type" value="Genomic_DNA"/>
</dbReference>
<proteinExistence type="predicted"/>
<dbReference type="AlphaFoldDB" id="A0A4C1UPP0"/>
<evidence type="ECO:0000256" key="1">
    <source>
        <dbReference type="SAM" id="MobiDB-lite"/>
    </source>
</evidence>
<gene>
    <name evidence="2" type="ORF">EVAR_76275_1</name>
</gene>
<comment type="caution">
    <text evidence="2">The sequence shown here is derived from an EMBL/GenBank/DDBJ whole genome shotgun (WGS) entry which is preliminary data.</text>
</comment>